<gene>
    <name evidence="2" type="ORF">IAB26_05485</name>
</gene>
<dbReference type="AlphaFoldDB" id="A0A9D0ZUE6"/>
<reference evidence="2" key="2">
    <citation type="journal article" date="2021" name="PeerJ">
        <title>Extensive microbial diversity within the chicken gut microbiome revealed by metagenomics and culture.</title>
        <authorList>
            <person name="Gilroy R."/>
            <person name="Ravi A."/>
            <person name="Getino M."/>
            <person name="Pursley I."/>
            <person name="Horton D.L."/>
            <person name="Alikhan N.F."/>
            <person name="Baker D."/>
            <person name="Gharbi K."/>
            <person name="Hall N."/>
            <person name="Watson M."/>
            <person name="Adriaenssens E.M."/>
            <person name="Foster-Nyarko E."/>
            <person name="Jarju S."/>
            <person name="Secka A."/>
            <person name="Antonio M."/>
            <person name="Oren A."/>
            <person name="Chaudhuri R.R."/>
            <person name="La Ragione R."/>
            <person name="Hildebrand F."/>
            <person name="Pallen M.J."/>
        </authorList>
    </citation>
    <scope>NUCLEOTIDE SEQUENCE</scope>
    <source>
        <strain evidence="2">ChiSjej3B21-11622</strain>
    </source>
</reference>
<proteinExistence type="predicted"/>
<feature type="domain" description="Ancillary SecYEG translocon subunit/Cell division coordinator CpoB TPR" evidence="1">
    <location>
        <begin position="22"/>
        <end position="156"/>
    </location>
</feature>
<evidence type="ECO:0000313" key="3">
    <source>
        <dbReference type="Proteomes" id="UP000886886"/>
    </source>
</evidence>
<sequence>MRNKKQEEDNQEYSQVPKIYQETYREMTEATKKGDFQEVLRLAQMLKNQGAAQEYWAMQMSIAYLNFGKTASAKSCIEPLYREYPDEPTVSVQRAVCLYEDGEFLEAEKTLERIYPPDTYLPFYYSTYGDVLENQGRLEEAYGKYRVVIDEFQNGYDPGQELVDGVFQRLIELGMACGLDTVDQDTDEYLRFLQGADRTEELQRRVAENLILFAHYLGTEKYRPPFLRLADGLQKMEFMANPIYKGTLWSAYVALESYEINADSQVSPFTFDLITRATDVGTEEDRAIDEQMGLENTEELQEAETELLMMEYFAGKRMPGIQKELEHIRTQYPYSYEAVKELTEDLERNPKAASDKYLKLLQERTDSFGYTKSYFDRIYETHYGNGAETVLWDSEDGSYMRQGKKIGRNDPCPCGSGKKYKHCCGKK</sequence>
<dbReference type="SUPFAM" id="SSF48452">
    <property type="entry name" value="TPR-like"/>
    <property type="match status" value="1"/>
</dbReference>
<dbReference type="InterPro" id="IPR004027">
    <property type="entry name" value="SEC_C_motif"/>
</dbReference>
<name>A0A9D0ZUE6_9FIRM</name>
<dbReference type="SUPFAM" id="SSF103642">
    <property type="entry name" value="Sec-C motif"/>
    <property type="match status" value="1"/>
</dbReference>
<dbReference type="EMBL" id="DVFT01000081">
    <property type="protein sequence ID" value="HIQ95999.1"/>
    <property type="molecule type" value="Genomic_DNA"/>
</dbReference>
<dbReference type="Pfam" id="PF02810">
    <property type="entry name" value="SEC-C"/>
    <property type="match status" value="1"/>
</dbReference>
<dbReference type="InterPro" id="IPR018704">
    <property type="entry name" value="SecYEG/CpoB_TPR"/>
</dbReference>
<comment type="caution">
    <text evidence="2">The sequence shown here is derived from an EMBL/GenBank/DDBJ whole genome shotgun (WGS) entry which is preliminary data.</text>
</comment>
<organism evidence="2 3">
    <name type="scientific">Candidatus Limivivens merdigallinarum</name>
    <dbReference type="NCBI Taxonomy" id="2840859"/>
    <lineage>
        <taxon>Bacteria</taxon>
        <taxon>Bacillati</taxon>
        <taxon>Bacillota</taxon>
        <taxon>Clostridia</taxon>
        <taxon>Lachnospirales</taxon>
        <taxon>Lachnospiraceae</taxon>
        <taxon>Lachnospiraceae incertae sedis</taxon>
        <taxon>Candidatus Limivivens</taxon>
    </lineage>
</organism>
<reference evidence="2" key="1">
    <citation type="submission" date="2020-10" db="EMBL/GenBank/DDBJ databases">
        <authorList>
            <person name="Gilroy R."/>
        </authorList>
    </citation>
    <scope>NUCLEOTIDE SEQUENCE</scope>
    <source>
        <strain evidence="2">ChiSjej3B21-11622</strain>
    </source>
</reference>
<protein>
    <submittedName>
        <fullName evidence="2">Tetratricopeptide repeat protein</fullName>
    </submittedName>
</protein>
<dbReference type="Gene3D" id="1.25.40.10">
    <property type="entry name" value="Tetratricopeptide repeat domain"/>
    <property type="match status" value="1"/>
</dbReference>
<dbReference type="InterPro" id="IPR011990">
    <property type="entry name" value="TPR-like_helical_dom_sf"/>
</dbReference>
<dbReference type="Gene3D" id="3.10.450.50">
    <property type="match status" value="1"/>
</dbReference>
<evidence type="ECO:0000313" key="2">
    <source>
        <dbReference type="EMBL" id="HIQ95999.1"/>
    </source>
</evidence>
<accession>A0A9D0ZUE6</accession>
<dbReference type="Proteomes" id="UP000886886">
    <property type="component" value="Unassembled WGS sequence"/>
</dbReference>
<dbReference type="Pfam" id="PF09976">
    <property type="entry name" value="TPR_21"/>
    <property type="match status" value="1"/>
</dbReference>
<evidence type="ECO:0000259" key="1">
    <source>
        <dbReference type="Pfam" id="PF09976"/>
    </source>
</evidence>